<comment type="caution">
    <text evidence="12">The sequence shown here is derived from an EMBL/GenBank/DDBJ whole genome shotgun (WGS) entry which is preliminary data.</text>
</comment>
<organism evidence="12 13">
    <name type="scientific">Candidatus Doriopsillibacter californiensis</name>
    <dbReference type="NCBI Taxonomy" id="2970740"/>
    <lineage>
        <taxon>Bacteria</taxon>
        <taxon>Pseudomonadati</taxon>
        <taxon>Pseudomonadota</taxon>
        <taxon>Gammaproteobacteria</taxon>
        <taxon>Candidatus Tethybacterales</taxon>
        <taxon>Candidatus Persebacteraceae</taxon>
        <taxon>Candidatus Doriopsillibacter</taxon>
    </lineage>
</organism>
<feature type="binding site" evidence="10">
    <location>
        <position position="134"/>
    </location>
    <ligand>
        <name>Mg(2+)</name>
        <dbReference type="ChEBI" id="CHEBI:18420"/>
        <label>2</label>
    </ligand>
</feature>
<keyword evidence="13" id="KW-1185">Reference proteome</keyword>
<accession>A0ABT7QNA9</accession>
<proteinExistence type="inferred from homology"/>
<dbReference type="InterPro" id="IPR050092">
    <property type="entry name" value="RNase_H"/>
</dbReference>
<dbReference type="EC" id="3.1.26.4" evidence="4 10"/>
<reference evidence="12" key="1">
    <citation type="submission" date="2022-08" db="EMBL/GenBank/DDBJ databases">
        <authorList>
            <person name="Dzunkova M."/>
            <person name="La Clair J."/>
            <person name="Tyml T."/>
            <person name="Doud D."/>
            <person name="Schulz F."/>
            <person name="Piquer S."/>
            <person name="Porcel Sanchis D."/>
            <person name="Osborn A."/>
            <person name="Robinson D."/>
            <person name="Louie K.B."/>
            <person name="Bowen B.P."/>
            <person name="Bowers R."/>
            <person name="Lee J."/>
            <person name="Arnau Llombart V."/>
            <person name="Diaz Villanueva W."/>
            <person name="Gosliner T."/>
            <person name="Northen T."/>
            <person name="Cheng J.-F."/>
            <person name="Burkart M.D."/>
            <person name="Woyke T."/>
        </authorList>
    </citation>
    <scope>NUCLEOTIDE SEQUENCE</scope>
    <source>
        <strain evidence="12">Df01</strain>
    </source>
</reference>
<evidence type="ECO:0000256" key="3">
    <source>
        <dbReference type="ARBA" id="ARBA00011245"/>
    </source>
</evidence>
<dbReference type="InterPro" id="IPR012337">
    <property type="entry name" value="RNaseH-like_sf"/>
</dbReference>
<comment type="catalytic activity">
    <reaction evidence="1 10">
        <text>Endonucleolytic cleavage to 5'-phosphomonoester.</text>
        <dbReference type="EC" id="3.1.26.4"/>
    </reaction>
</comment>
<dbReference type="NCBIfam" id="NF001236">
    <property type="entry name" value="PRK00203.1"/>
    <property type="match status" value="1"/>
</dbReference>
<evidence type="ECO:0000256" key="7">
    <source>
        <dbReference type="ARBA" id="ARBA00022759"/>
    </source>
</evidence>
<reference evidence="12" key="2">
    <citation type="journal article" date="2023" name="Microbiome">
        <title>Synthase-selected sorting approach identifies a beta-lactone synthase in a nudibranch symbiotic bacterium.</title>
        <authorList>
            <person name="Dzunkova M."/>
            <person name="La Clair J.J."/>
            <person name="Tyml T."/>
            <person name="Doud D."/>
            <person name="Schulz F."/>
            <person name="Piquer-Esteban S."/>
            <person name="Porcel Sanchis D."/>
            <person name="Osborn A."/>
            <person name="Robinson D."/>
            <person name="Louie K.B."/>
            <person name="Bowen B.P."/>
            <person name="Bowers R.M."/>
            <person name="Lee J."/>
            <person name="Arnau V."/>
            <person name="Diaz-Villanueva W."/>
            <person name="Stepanauskas R."/>
            <person name="Gosliner T."/>
            <person name="Date S.V."/>
            <person name="Northen T.R."/>
            <person name="Cheng J.F."/>
            <person name="Burkart M.D."/>
            <person name="Woyke T."/>
        </authorList>
    </citation>
    <scope>NUCLEOTIDE SEQUENCE</scope>
    <source>
        <strain evidence="12">Df01</strain>
    </source>
</reference>
<keyword evidence="6 10" id="KW-0479">Metal-binding</keyword>
<dbReference type="PANTHER" id="PTHR10642:SF26">
    <property type="entry name" value="RIBONUCLEASE H1"/>
    <property type="match status" value="1"/>
</dbReference>
<sequence>MSTPVIIYTDGACKGNPGPGGWGAVLQWDDQEKQLCGGEENTTNNRMEMTAVINSLAVLKHSCRVQVRTDSQYLQRGMTEWLDNWQRRGFRTASGKAVKNADLWRQLAEAAKQHHIEWQWVRGHADCEGNNLADKLANQGVQQLLEQTS</sequence>
<comment type="function">
    <text evidence="10">Endonuclease that specifically degrades the RNA of RNA-DNA hybrids.</text>
</comment>
<evidence type="ECO:0000313" key="13">
    <source>
        <dbReference type="Proteomes" id="UP001168167"/>
    </source>
</evidence>
<dbReference type="InterPro" id="IPR022892">
    <property type="entry name" value="RNaseHI"/>
</dbReference>
<dbReference type="EMBL" id="JANQAO010000004">
    <property type="protein sequence ID" value="MDM5148187.1"/>
    <property type="molecule type" value="Genomic_DNA"/>
</dbReference>
<evidence type="ECO:0000256" key="10">
    <source>
        <dbReference type="HAMAP-Rule" id="MF_00042"/>
    </source>
</evidence>
<name>A0ABT7QNA9_9GAMM</name>
<evidence type="ECO:0000313" key="12">
    <source>
        <dbReference type="EMBL" id="MDM5148187.1"/>
    </source>
</evidence>
<dbReference type="GO" id="GO:0004523">
    <property type="term" value="F:RNA-DNA hybrid ribonuclease activity"/>
    <property type="evidence" value="ECO:0007669"/>
    <property type="project" value="UniProtKB-EC"/>
</dbReference>
<dbReference type="PROSITE" id="PS50879">
    <property type="entry name" value="RNASE_H_1"/>
    <property type="match status" value="1"/>
</dbReference>
<evidence type="ECO:0000256" key="6">
    <source>
        <dbReference type="ARBA" id="ARBA00022723"/>
    </source>
</evidence>
<keyword evidence="5 10" id="KW-0540">Nuclease</keyword>
<dbReference type="HAMAP" id="MF_00042">
    <property type="entry name" value="RNase_H"/>
    <property type="match status" value="1"/>
</dbReference>
<keyword evidence="9 10" id="KW-0460">Magnesium</keyword>
<feature type="binding site" evidence="10">
    <location>
        <position position="70"/>
    </location>
    <ligand>
        <name>Mg(2+)</name>
        <dbReference type="ChEBI" id="CHEBI:18420"/>
        <label>1</label>
    </ligand>
</feature>
<dbReference type="Proteomes" id="UP001168167">
    <property type="component" value="Unassembled WGS sequence"/>
</dbReference>
<feature type="domain" description="RNase H type-1" evidence="11">
    <location>
        <begin position="1"/>
        <end position="142"/>
    </location>
</feature>
<comment type="subunit">
    <text evidence="3 10">Monomer.</text>
</comment>
<evidence type="ECO:0000256" key="1">
    <source>
        <dbReference type="ARBA" id="ARBA00000077"/>
    </source>
</evidence>
<dbReference type="CDD" id="cd09278">
    <property type="entry name" value="RNase_HI_prokaryote_like"/>
    <property type="match status" value="1"/>
</dbReference>
<dbReference type="Gene3D" id="3.30.420.10">
    <property type="entry name" value="Ribonuclease H-like superfamily/Ribonuclease H"/>
    <property type="match status" value="1"/>
</dbReference>
<feature type="binding site" evidence="10">
    <location>
        <position position="48"/>
    </location>
    <ligand>
        <name>Mg(2+)</name>
        <dbReference type="ChEBI" id="CHEBI:18420"/>
        <label>1</label>
    </ligand>
</feature>
<protein>
    <recommendedName>
        <fullName evidence="4 10">Ribonuclease H</fullName>
        <shortName evidence="10">RNase H</shortName>
        <ecNumber evidence="4 10">3.1.26.4</ecNumber>
    </recommendedName>
</protein>
<dbReference type="PANTHER" id="PTHR10642">
    <property type="entry name" value="RIBONUCLEASE H1"/>
    <property type="match status" value="1"/>
</dbReference>
<dbReference type="InterPro" id="IPR036397">
    <property type="entry name" value="RNaseH_sf"/>
</dbReference>
<evidence type="ECO:0000256" key="4">
    <source>
        <dbReference type="ARBA" id="ARBA00012180"/>
    </source>
</evidence>
<evidence type="ECO:0000256" key="8">
    <source>
        <dbReference type="ARBA" id="ARBA00022801"/>
    </source>
</evidence>
<dbReference type="InterPro" id="IPR002156">
    <property type="entry name" value="RNaseH_domain"/>
</dbReference>
<gene>
    <name evidence="10 12" type="primary">rnhA</name>
    <name evidence="12" type="ORF">NQX30_07435</name>
</gene>
<dbReference type="SUPFAM" id="SSF53098">
    <property type="entry name" value="Ribonuclease H-like"/>
    <property type="match status" value="1"/>
</dbReference>
<keyword evidence="8 10" id="KW-0378">Hydrolase</keyword>
<evidence type="ECO:0000256" key="9">
    <source>
        <dbReference type="ARBA" id="ARBA00022842"/>
    </source>
</evidence>
<evidence type="ECO:0000256" key="5">
    <source>
        <dbReference type="ARBA" id="ARBA00022722"/>
    </source>
</evidence>
<feature type="binding site" evidence="10">
    <location>
        <position position="10"/>
    </location>
    <ligand>
        <name>Mg(2+)</name>
        <dbReference type="ChEBI" id="CHEBI:18420"/>
        <label>1</label>
    </ligand>
</feature>
<feature type="binding site" evidence="10">
    <location>
        <position position="10"/>
    </location>
    <ligand>
        <name>Mg(2+)</name>
        <dbReference type="ChEBI" id="CHEBI:18420"/>
        <label>2</label>
    </ligand>
</feature>
<dbReference type="Pfam" id="PF00075">
    <property type="entry name" value="RNase_H"/>
    <property type="match status" value="1"/>
</dbReference>
<comment type="cofactor">
    <cofactor evidence="10">
        <name>Mg(2+)</name>
        <dbReference type="ChEBI" id="CHEBI:18420"/>
    </cofactor>
    <text evidence="10">Binds 1 Mg(2+) ion per subunit. May bind a second metal ion at a regulatory site, or after substrate binding.</text>
</comment>
<keyword evidence="10" id="KW-0963">Cytoplasm</keyword>
<evidence type="ECO:0000259" key="11">
    <source>
        <dbReference type="PROSITE" id="PS50879"/>
    </source>
</evidence>
<comment type="subcellular location">
    <subcellularLocation>
        <location evidence="10">Cytoplasm</location>
    </subcellularLocation>
</comment>
<keyword evidence="7 10" id="KW-0255">Endonuclease</keyword>
<evidence type="ECO:0000256" key="2">
    <source>
        <dbReference type="ARBA" id="ARBA00005300"/>
    </source>
</evidence>
<comment type="similarity">
    <text evidence="2 10">Belongs to the RNase H family.</text>
</comment>